<comment type="similarity">
    <text evidence="1">Belongs to the short-chain dehydrogenases/reductases (SDR) family.</text>
</comment>
<dbReference type="InterPro" id="IPR002347">
    <property type="entry name" value="SDR_fam"/>
</dbReference>
<evidence type="ECO:0000313" key="3">
    <source>
        <dbReference type="EMBL" id="MFC7605645.1"/>
    </source>
</evidence>
<accession>A0ABW2TC67</accession>
<organism evidence="3 4">
    <name type="scientific">Streptosporangium amethystogenes subsp. fukuiense</name>
    <dbReference type="NCBI Taxonomy" id="698418"/>
    <lineage>
        <taxon>Bacteria</taxon>
        <taxon>Bacillati</taxon>
        <taxon>Actinomycetota</taxon>
        <taxon>Actinomycetes</taxon>
        <taxon>Streptosporangiales</taxon>
        <taxon>Streptosporangiaceae</taxon>
        <taxon>Streptosporangium</taxon>
    </lineage>
</organism>
<gene>
    <name evidence="3" type="ORF">ACFQVD_36645</name>
</gene>
<evidence type="ECO:0000313" key="4">
    <source>
        <dbReference type="Proteomes" id="UP001596514"/>
    </source>
</evidence>
<dbReference type="PANTHER" id="PTHR24321">
    <property type="entry name" value="DEHYDROGENASES, SHORT CHAIN"/>
    <property type="match status" value="1"/>
</dbReference>
<dbReference type="RefSeq" id="WP_343965744.1">
    <property type="nucleotide sequence ID" value="NZ_BAAAGK010000034.1"/>
</dbReference>
<dbReference type="Pfam" id="PF13561">
    <property type="entry name" value="adh_short_C2"/>
    <property type="match status" value="1"/>
</dbReference>
<dbReference type="PROSITE" id="PS00061">
    <property type="entry name" value="ADH_SHORT"/>
    <property type="match status" value="1"/>
</dbReference>
<comment type="caution">
    <text evidence="3">The sequence shown here is derived from an EMBL/GenBank/DDBJ whole genome shotgun (WGS) entry which is preliminary data.</text>
</comment>
<sequence>MRILVTGGASGIGAAVCRHLDGIGWTAVPADLHAPEGGLALDTRDEAAWESALDAAGPLDGLVNCAGIRSRSGITELDLADFQKMLDVHVIGTFLGIRGMARRWSAQGRTGAVVNIASVVATHAVAGQIHYVAAKGAIAAMTRAAAVELAPVGARVNAIAPGIIRTPMTADRLTDPDQTAWLMSRVPAGRPGEPEEIATAVAFLLSDAASYVNGALLPVDGGWMAS</sequence>
<dbReference type="InterPro" id="IPR020904">
    <property type="entry name" value="Sc_DH/Rdtase_CS"/>
</dbReference>
<proteinExistence type="inferred from homology"/>
<dbReference type="PRINTS" id="PR00080">
    <property type="entry name" value="SDRFAMILY"/>
</dbReference>
<dbReference type="Proteomes" id="UP001596514">
    <property type="component" value="Unassembled WGS sequence"/>
</dbReference>
<dbReference type="InterPro" id="IPR036291">
    <property type="entry name" value="NAD(P)-bd_dom_sf"/>
</dbReference>
<evidence type="ECO:0000256" key="2">
    <source>
        <dbReference type="ARBA" id="ARBA00023002"/>
    </source>
</evidence>
<keyword evidence="4" id="KW-1185">Reference proteome</keyword>
<keyword evidence="2" id="KW-0560">Oxidoreductase</keyword>
<protein>
    <submittedName>
        <fullName evidence="3">SDR family NAD(P)-dependent oxidoreductase</fullName>
    </submittedName>
</protein>
<evidence type="ECO:0000256" key="1">
    <source>
        <dbReference type="ARBA" id="ARBA00006484"/>
    </source>
</evidence>
<reference evidence="4" key="1">
    <citation type="journal article" date="2019" name="Int. J. Syst. Evol. Microbiol.">
        <title>The Global Catalogue of Microorganisms (GCM) 10K type strain sequencing project: providing services to taxonomists for standard genome sequencing and annotation.</title>
        <authorList>
            <consortium name="The Broad Institute Genomics Platform"/>
            <consortium name="The Broad Institute Genome Sequencing Center for Infectious Disease"/>
            <person name="Wu L."/>
            <person name="Ma J."/>
        </authorList>
    </citation>
    <scope>NUCLEOTIDE SEQUENCE [LARGE SCALE GENOMIC DNA]</scope>
    <source>
        <strain evidence="4">JCM 10083</strain>
    </source>
</reference>
<dbReference type="PRINTS" id="PR00081">
    <property type="entry name" value="GDHRDH"/>
</dbReference>
<dbReference type="PANTHER" id="PTHR24321:SF8">
    <property type="entry name" value="ESTRADIOL 17-BETA-DEHYDROGENASE 8-RELATED"/>
    <property type="match status" value="1"/>
</dbReference>
<dbReference type="SUPFAM" id="SSF51735">
    <property type="entry name" value="NAD(P)-binding Rossmann-fold domains"/>
    <property type="match status" value="1"/>
</dbReference>
<dbReference type="EMBL" id="JBHTEE010000001">
    <property type="protein sequence ID" value="MFC7605645.1"/>
    <property type="molecule type" value="Genomic_DNA"/>
</dbReference>
<dbReference type="CDD" id="cd05233">
    <property type="entry name" value="SDR_c"/>
    <property type="match status" value="1"/>
</dbReference>
<dbReference type="Gene3D" id="3.40.50.720">
    <property type="entry name" value="NAD(P)-binding Rossmann-like Domain"/>
    <property type="match status" value="1"/>
</dbReference>
<name>A0ABW2TC67_9ACTN</name>